<feature type="compositionally biased region" description="Basic residues" evidence="1">
    <location>
        <begin position="85"/>
        <end position="94"/>
    </location>
</feature>
<dbReference type="AlphaFoldDB" id="A0ABD2CDS9"/>
<feature type="region of interest" description="Disordered" evidence="1">
    <location>
        <begin position="1"/>
        <end position="29"/>
    </location>
</feature>
<feature type="region of interest" description="Disordered" evidence="1">
    <location>
        <begin position="80"/>
        <end position="112"/>
    </location>
</feature>
<name>A0ABD2CDS9_VESMC</name>
<reference evidence="2 3" key="1">
    <citation type="journal article" date="2024" name="Ann. Entomol. Soc. Am.">
        <title>Genomic analyses of the southern and eastern yellowjacket wasps (Hymenoptera: Vespidae) reveal evolutionary signatures of social life.</title>
        <authorList>
            <person name="Catto M.A."/>
            <person name="Caine P.B."/>
            <person name="Orr S.E."/>
            <person name="Hunt B.G."/>
            <person name="Goodisman M.A.D."/>
        </authorList>
    </citation>
    <scope>NUCLEOTIDE SEQUENCE [LARGE SCALE GENOMIC DNA]</scope>
    <source>
        <strain evidence="2">232</strain>
        <tissue evidence="2">Head and thorax</tissue>
    </source>
</reference>
<evidence type="ECO:0000256" key="1">
    <source>
        <dbReference type="SAM" id="MobiDB-lite"/>
    </source>
</evidence>
<protein>
    <submittedName>
        <fullName evidence="2">Uncharacterized protein</fullName>
    </submittedName>
</protein>
<organism evidence="2 3">
    <name type="scientific">Vespula maculifrons</name>
    <name type="common">Eastern yellow jacket</name>
    <name type="synonym">Wasp</name>
    <dbReference type="NCBI Taxonomy" id="7453"/>
    <lineage>
        <taxon>Eukaryota</taxon>
        <taxon>Metazoa</taxon>
        <taxon>Ecdysozoa</taxon>
        <taxon>Arthropoda</taxon>
        <taxon>Hexapoda</taxon>
        <taxon>Insecta</taxon>
        <taxon>Pterygota</taxon>
        <taxon>Neoptera</taxon>
        <taxon>Endopterygota</taxon>
        <taxon>Hymenoptera</taxon>
        <taxon>Apocrita</taxon>
        <taxon>Aculeata</taxon>
        <taxon>Vespoidea</taxon>
        <taxon>Vespidae</taxon>
        <taxon>Vespinae</taxon>
        <taxon>Vespula</taxon>
    </lineage>
</organism>
<dbReference type="Proteomes" id="UP001607303">
    <property type="component" value="Unassembled WGS sequence"/>
</dbReference>
<sequence>MRLVVPHIGGSKNNQTRRRNGSRYSEVNGQREGASLNMWMSVFRDTEFRVVILDENVEPHVVTQRAFPCVNKSKKKRWLCQTDGRKKRKAKRVQSRGSESSCGNLFDSVLPT</sequence>
<evidence type="ECO:0000313" key="3">
    <source>
        <dbReference type="Proteomes" id="UP001607303"/>
    </source>
</evidence>
<accession>A0ABD2CDS9</accession>
<gene>
    <name evidence="2" type="ORF">V1477_008699</name>
</gene>
<comment type="caution">
    <text evidence="2">The sequence shown here is derived from an EMBL/GenBank/DDBJ whole genome shotgun (WGS) entry which is preliminary data.</text>
</comment>
<evidence type="ECO:0000313" key="2">
    <source>
        <dbReference type="EMBL" id="KAL2743210.1"/>
    </source>
</evidence>
<proteinExistence type="predicted"/>
<dbReference type="EMBL" id="JAYRBN010000056">
    <property type="protein sequence ID" value="KAL2743210.1"/>
    <property type="molecule type" value="Genomic_DNA"/>
</dbReference>
<keyword evidence="3" id="KW-1185">Reference proteome</keyword>